<dbReference type="GO" id="GO:0051205">
    <property type="term" value="P:protein insertion into membrane"/>
    <property type="evidence" value="ECO:0007669"/>
    <property type="project" value="UniProtKB-UniRule"/>
</dbReference>
<comment type="subcellular location">
    <subcellularLocation>
        <location evidence="6">Cell outer membrane</location>
        <topology evidence="6">Lipid-anchor</topology>
    </subcellularLocation>
</comment>
<dbReference type="Proteomes" id="UP000503004">
    <property type="component" value="Chromosome"/>
</dbReference>
<evidence type="ECO:0000256" key="8">
    <source>
        <dbReference type="SAM" id="SignalP"/>
    </source>
</evidence>
<accession>A0A858Q8B8</accession>
<keyword evidence="11" id="KW-1185">Reference proteome</keyword>
<dbReference type="PROSITE" id="PS50005">
    <property type="entry name" value="TPR"/>
    <property type="match status" value="1"/>
</dbReference>
<protein>
    <recommendedName>
        <fullName evidence="6">Outer membrane protein assembly factor BamD</fullName>
    </recommendedName>
</protein>
<keyword evidence="2 6" id="KW-0472">Membrane</keyword>
<dbReference type="KEGG" id="metu:GNH96_08545"/>
<dbReference type="PROSITE" id="PS51257">
    <property type="entry name" value="PROKAR_LIPOPROTEIN"/>
    <property type="match status" value="1"/>
</dbReference>
<dbReference type="GO" id="GO:0043165">
    <property type="term" value="P:Gram-negative-bacterium-type cell outer membrane assembly"/>
    <property type="evidence" value="ECO:0007669"/>
    <property type="project" value="UniProtKB-UniRule"/>
</dbReference>
<dbReference type="PANTHER" id="PTHR37423:SF1">
    <property type="entry name" value="OUTER MEMBRANE PROTEIN ASSEMBLY FACTOR BAMD"/>
    <property type="match status" value="1"/>
</dbReference>
<dbReference type="FunFam" id="1.25.40.10:FF:000419">
    <property type="entry name" value="Outer membrane protein assembly factor BamD"/>
    <property type="match status" value="1"/>
</dbReference>
<name>A0A858Q8B8_9GAMM</name>
<feature type="repeat" description="TPR" evidence="7">
    <location>
        <begin position="86"/>
        <end position="119"/>
    </location>
</feature>
<dbReference type="PANTHER" id="PTHR37423">
    <property type="entry name" value="SOLUBLE LYTIC MUREIN TRANSGLYCOSYLASE-RELATED"/>
    <property type="match status" value="1"/>
</dbReference>
<dbReference type="InterPro" id="IPR011990">
    <property type="entry name" value="TPR-like_helical_dom_sf"/>
</dbReference>
<dbReference type="GO" id="GO:1990063">
    <property type="term" value="C:Bam protein complex"/>
    <property type="evidence" value="ECO:0007669"/>
    <property type="project" value="TreeGrafter"/>
</dbReference>
<dbReference type="NCBIfam" id="TIGR03302">
    <property type="entry name" value="OM_YfiO"/>
    <property type="match status" value="1"/>
</dbReference>
<evidence type="ECO:0000256" key="7">
    <source>
        <dbReference type="PROSITE-ProRule" id="PRU00339"/>
    </source>
</evidence>
<comment type="subunit">
    <text evidence="6">Part of the Bam complex.</text>
</comment>
<dbReference type="EMBL" id="CP046565">
    <property type="protein sequence ID" value="QJD30014.1"/>
    <property type="molecule type" value="Genomic_DNA"/>
</dbReference>
<evidence type="ECO:0000313" key="10">
    <source>
        <dbReference type="EMBL" id="QJD30014.1"/>
    </source>
</evidence>
<keyword evidence="1 6" id="KW-0732">Signal</keyword>
<dbReference type="Gene3D" id="1.25.40.10">
    <property type="entry name" value="Tetratricopeptide repeat domain"/>
    <property type="match status" value="1"/>
</dbReference>
<dbReference type="InterPro" id="IPR039565">
    <property type="entry name" value="BamD-like"/>
</dbReference>
<feature type="chain" id="PRO_5033183821" description="Outer membrane protein assembly factor BamD" evidence="8">
    <location>
        <begin position="24"/>
        <end position="286"/>
    </location>
</feature>
<proteinExistence type="inferred from homology"/>
<dbReference type="HAMAP" id="MF_00922">
    <property type="entry name" value="OM_assembly_BamD"/>
    <property type="match status" value="1"/>
</dbReference>
<sequence>MGFPRRIVLIAALLGSAVSGLTACSSFPFWSAGKEEDADIKDEYADWGPAQFYAEAKHAMMDGSYEKAIKLYEKLEARYPFGDYATQAQIDVAFCYYKNNEPESAIASVDRFIKLNPTEPHVDYAYYLRGLINYNRGIGFIDRWLPTDSSQRDPGSARDAYNDFETLLNKFPNSQYRDDAKQRAIALRNNLAMYDIHVADYYMRRRAYVAAIRRSAEVIQKYQRTQAIPHALKIMEDAYRQLDMPQMADDIARVYALNYAEGRLSKDEQYERTVMEEVWDFIGFDK</sequence>
<evidence type="ECO:0000256" key="4">
    <source>
        <dbReference type="ARBA" id="ARBA00023237"/>
    </source>
</evidence>
<organism evidence="10 11">
    <name type="scientific">Methylococcus geothermalis</name>
    <dbReference type="NCBI Taxonomy" id="2681310"/>
    <lineage>
        <taxon>Bacteria</taxon>
        <taxon>Pseudomonadati</taxon>
        <taxon>Pseudomonadota</taxon>
        <taxon>Gammaproteobacteria</taxon>
        <taxon>Methylococcales</taxon>
        <taxon>Methylococcaceae</taxon>
        <taxon>Methylococcus</taxon>
    </lineage>
</organism>
<dbReference type="RefSeq" id="WP_169603294.1">
    <property type="nucleotide sequence ID" value="NZ_CP046565.1"/>
</dbReference>
<dbReference type="InterPro" id="IPR019734">
    <property type="entry name" value="TPR_rpt"/>
</dbReference>
<feature type="signal peptide" evidence="8">
    <location>
        <begin position="1"/>
        <end position="23"/>
    </location>
</feature>
<dbReference type="SUPFAM" id="SSF48452">
    <property type="entry name" value="TPR-like"/>
    <property type="match status" value="1"/>
</dbReference>
<keyword evidence="7" id="KW-0802">TPR repeat</keyword>
<keyword evidence="4 6" id="KW-0998">Cell outer membrane</keyword>
<evidence type="ECO:0000256" key="2">
    <source>
        <dbReference type="ARBA" id="ARBA00023136"/>
    </source>
</evidence>
<dbReference type="Pfam" id="PF13525">
    <property type="entry name" value="YfiO"/>
    <property type="match status" value="1"/>
</dbReference>
<dbReference type="InterPro" id="IPR017689">
    <property type="entry name" value="BamD"/>
</dbReference>
<keyword evidence="3 6" id="KW-0564">Palmitate</keyword>
<gene>
    <name evidence="6 10" type="primary">bamD</name>
    <name evidence="10" type="ORF">GNH96_08545</name>
</gene>
<evidence type="ECO:0000256" key="3">
    <source>
        <dbReference type="ARBA" id="ARBA00023139"/>
    </source>
</evidence>
<comment type="function">
    <text evidence="6">Part of the outer membrane protein assembly complex, which is involved in assembly and insertion of beta-barrel proteins into the outer membrane.</text>
</comment>
<comment type="similarity">
    <text evidence="6">Belongs to the BamD family.</text>
</comment>
<evidence type="ECO:0000313" key="11">
    <source>
        <dbReference type="Proteomes" id="UP000503004"/>
    </source>
</evidence>
<evidence type="ECO:0000256" key="1">
    <source>
        <dbReference type="ARBA" id="ARBA00022729"/>
    </source>
</evidence>
<evidence type="ECO:0000256" key="6">
    <source>
        <dbReference type="HAMAP-Rule" id="MF_00922"/>
    </source>
</evidence>
<dbReference type="AlphaFoldDB" id="A0A858Q8B8"/>
<reference evidence="11" key="1">
    <citation type="submission" date="2019-12" db="EMBL/GenBank/DDBJ databases">
        <authorList>
            <person name="Awala S.I."/>
            <person name="Rhee S.K."/>
        </authorList>
    </citation>
    <scope>NUCLEOTIDE SEQUENCE [LARGE SCALE GENOMIC DNA]</scope>
    <source>
        <strain evidence="11">IM1</strain>
    </source>
</reference>
<keyword evidence="5 6" id="KW-0449">Lipoprotein</keyword>
<evidence type="ECO:0000256" key="5">
    <source>
        <dbReference type="ARBA" id="ARBA00023288"/>
    </source>
</evidence>
<evidence type="ECO:0000259" key="9">
    <source>
        <dbReference type="Pfam" id="PF13525"/>
    </source>
</evidence>
<feature type="domain" description="Outer membrane lipoprotein BamD-like" evidence="9">
    <location>
        <begin position="49"/>
        <end position="251"/>
    </location>
</feature>
<dbReference type="CDD" id="cd15830">
    <property type="entry name" value="BamD"/>
    <property type="match status" value="1"/>
</dbReference>